<evidence type="ECO:0000313" key="1">
    <source>
        <dbReference type="EMBL" id="KAL0113099.1"/>
    </source>
</evidence>
<reference evidence="1 2" key="1">
    <citation type="submission" date="2023-03" db="EMBL/GenBank/DDBJ databases">
        <title>High recombination rates correlate with genetic variation in Cardiocondyla obscurior ants.</title>
        <authorList>
            <person name="Errbii M."/>
        </authorList>
    </citation>
    <scope>NUCLEOTIDE SEQUENCE [LARGE SCALE GENOMIC DNA]</scope>
    <source>
        <strain evidence="1">Alpha-2009</strain>
        <tissue evidence="1">Whole body</tissue>
    </source>
</reference>
<name>A0AAW2FEX9_9HYME</name>
<dbReference type="AlphaFoldDB" id="A0AAW2FEX9"/>
<keyword evidence="2" id="KW-1185">Reference proteome</keyword>
<dbReference type="Proteomes" id="UP001430953">
    <property type="component" value="Unassembled WGS sequence"/>
</dbReference>
<evidence type="ECO:0000313" key="2">
    <source>
        <dbReference type="Proteomes" id="UP001430953"/>
    </source>
</evidence>
<proteinExistence type="predicted"/>
<protein>
    <submittedName>
        <fullName evidence="1">Uncharacterized protein</fullName>
    </submittedName>
</protein>
<sequence>MQSENKTLRKREDFLFTLSPLVLLPQWHVTNHSKWQSFKNLIRPTHRMRHVMGRNGIGGYV</sequence>
<dbReference type="EMBL" id="JADYXP020000012">
    <property type="protein sequence ID" value="KAL0113099.1"/>
    <property type="molecule type" value="Genomic_DNA"/>
</dbReference>
<accession>A0AAW2FEX9</accession>
<comment type="caution">
    <text evidence="1">The sequence shown here is derived from an EMBL/GenBank/DDBJ whole genome shotgun (WGS) entry which is preliminary data.</text>
</comment>
<organism evidence="1 2">
    <name type="scientific">Cardiocondyla obscurior</name>
    <dbReference type="NCBI Taxonomy" id="286306"/>
    <lineage>
        <taxon>Eukaryota</taxon>
        <taxon>Metazoa</taxon>
        <taxon>Ecdysozoa</taxon>
        <taxon>Arthropoda</taxon>
        <taxon>Hexapoda</taxon>
        <taxon>Insecta</taxon>
        <taxon>Pterygota</taxon>
        <taxon>Neoptera</taxon>
        <taxon>Endopterygota</taxon>
        <taxon>Hymenoptera</taxon>
        <taxon>Apocrita</taxon>
        <taxon>Aculeata</taxon>
        <taxon>Formicoidea</taxon>
        <taxon>Formicidae</taxon>
        <taxon>Myrmicinae</taxon>
        <taxon>Cardiocondyla</taxon>
    </lineage>
</organism>
<gene>
    <name evidence="1" type="ORF">PUN28_012367</name>
</gene>